<feature type="compositionally biased region" description="Basic and acidic residues" evidence="12">
    <location>
        <begin position="104"/>
        <end position="114"/>
    </location>
</feature>
<sequence length="339" mass="38269">MAESFDRRRDLPPLPPGVEMMHPPPSASPVSSSYSELRRTIVPPSSYNNYNDYNYSVSQADYQPYLYPSSSSQARSSTAESIYEPIVPRTDSRMTLNSTTSKNSLDRRNLDTPDKYIPTSSTESEIDALTDLLMTSLRKNEVFFGVCCKCGKQVIGEGTGCTAMNKIFHINCLRCRVCDCLLQGKSFFYHVDGKPYCEKDYMSRLEKCCVCSDPILDRILRANGKPYHPKCFTCVICAKSLEGIQFTIDAANRIYCIEDFHKKFAPRCSVCELPIMPEPGNDETVRVVALDRSFHVKCYKCEDCGLLLRSEAEGRGCYPLDGHILCKSCNAKRVRDMKI</sequence>
<dbReference type="GO" id="GO:0005737">
    <property type="term" value="C:cytoplasm"/>
    <property type="evidence" value="ECO:0007669"/>
    <property type="project" value="UniProtKB-SubCell"/>
</dbReference>
<dbReference type="Proteomes" id="UP000198287">
    <property type="component" value="Unassembled WGS sequence"/>
</dbReference>
<dbReference type="Pfam" id="PF00412">
    <property type="entry name" value="LIM"/>
    <property type="match status" value="3"/>
</dbReference>
<feature type="region of interest" description="Disordered" evidence="12">
    <location>
        <begin position="80"/>
        <end position="117"/>
    </location>
</feature>
<dbReference type="GO" id="GO:0005925">
    <property type="term" value="C:focal adhesion"/>
    <property type="evidence" value="ECO:0007669"/>
    <property type="project" value="TreeGrafter"/>
</dbReference>
<keyword evidence="9" id="KW-0965">Cell junction</keyword>
<keyword evidence="10 11" id="KW-0440">LIM domain</keyword>
<dbReference type="GO" id="GO:0001725">
    <property type="term" value="C:stress fiber"/>
    <property type="evidence" value="ECO:0007669"/>
    <property type="project" value="TreeGrafter"/>
</dbReference>
<gene>
    <name evidence="14" type="ORF">Fcan01_19771</name>
</gene>
<dbReference type="PANTHER" id="PTHR24207:SF2">
    <property type="entry name" value="ZYX102 PROTEIN"/>
    <property type="match status" value="1"/>
</dbReference>
<evidence type="ECO:0000256" key="8">
    <source>
        <dbReference type="ARBA" id="ARBA00022889"/>
    </source>
</evidence>
<reference evidence="14 15" key="1">
    <citation type="submission" date="2015-12" db="EMBL/GenBank/DDBJ databases">
        <title>The genome of Folsomia candida.</title>
        <authorList>
            <person name="Faddeeva A."/>
            <person name="Derks M.F."/>
            <person name="Anvar Y."/>
            <person name="Smit S."/>
            <person name="Van Straalen N."/>
            <person name="Roelofs D."/>
        </authorList>
    </citation>
    <scope>NUCLEOTIDE SEQUENCE [LARGE SCALE GENOMIC DNA]</scope>
    <source>
        <strain evidence="14 15">VU population</strain>
        <tissue evidence="14">Whole body</tissue>
    </source>
</reference>
<proteinExistence type="inferred from homology"/>
<dbReference type="EMBL" id="LNIX01000017">
    <property type="protein sequence ID" value="OXA45774.1"/>
    <property type="molecule type" value="Genomic_DNA"/>
</dbReference>
<evidence type="ECO:0000313" key="14">
    <source>
        <dbReference type="EMBL" id="OXA45774.1"/>
    </source>
</evidence>
<feature type="domain" description="LIM zinc-binding" evidence="13">
    <location>
        <begin position="267"/>
        <end position="336"/>
    </location>
</feature>
<keyword evidence="6" id="KW-0677">Repeat</keyword>
<keyword evidence="5 11" id="KW-0479">Metal-binding</keyword>
<dbReference type="SMART" id="SM00132">
    <property type="entry name" value="LIM"/>
    <property type="match status" value="3"/>
</dbReference>
<dbReference type="OMA" id="CTAMERI"/>
<feature type="domain" description="LIM zinc-binding" evidence="13">
    <location>
        <begin position="206"/>
        <end position="266"/>
    </location>
</feature>
<dbReference type="GO" id="GO:0046872">
    <property type="term" value="F:metal ion binding"/>
    <property type="evidence" value="ECO:0007669"/>
    <property type="project" value="UniProtKB-KW"/>
</dbReference>
<evidence type="ECO:0000256" key="2">
    <source>
        <dbReference type="ARBA" id="ARBA00004496"/>
    </source>
</evidence>
<dbReference type="FunFam" id="2.10.110.10:FF:000042">
    <property type="entry name" value="lipoma-preferred partner isoform X1"/>
    <property type="match status" value="1"/>
</dbReference>
<dbReference type="FunFam" id="2.10.110.10:FF:000027">
    <property type="entry name" value="lipoma-preferred partner isoform X1"/>
    <property type="match status" value="1"/>
</dbReference>
<dbReference type="STRING" id="158441.A0A226DLQ5"/>
<evidence type="ECO:0000256" key="1">
    <source>
        <dbReference type="ARBA" id="ARBA00004282"/>
    </source>
</evidence>
<dbReference type="GO" id="GO:0098609">
    <property type="term" value="P:cell-cell adhesion"/>
    <property type="evidence" value="ECO:0007669"/>
    <property type="project" value="TreeGrafter"/>
</dbReference>
<dbReference type="InterPro" id="IPR001781">
    <property type="entry name" value="Znf_LIM"/>
</dbReference>
<feature type="compositionally biased region" description="Polar residues" evidence="12">
    <location>
        <begin position="93"/>
        <end position="103"/>
    </location>
</feature>
<comment type="similarity">
    <text evidence="3">Belongs to the zyxin/ajuba family.</text>
</comment>
<evidence type="ECO:0000256" key="3">
    <source>
        <dbReference type="ARBA" id="ARBA00009611"/>
    </source>
</evidence>
<dbReference type="SUPFAM" id="SSF57716">
    <property type="entry name" value="Glucocorticoid receptor-like (DNA-binding domain)"/>
    <property type="match status" value="3"/>
</dbReference>
<evidence type="ECO:0000256" key="11">
    <source>
        <dbReference type="PROSITE-ProRule" id="PRU00125"/>
    </source>
</evidence>
<evidence type="ECO:0000256" key="10">
    <source>
        <dbReference type="ARBA" id="ARBA00023038"/>
    </source>
</evidence>
<organism evidence="14 15">
    <name type="scientific">Folsomia candida</name>
    <name type="common">Springtail</name>
    <dbReference type="NCBI Taxonomy" id="158441"/>
    <lineage>
        <taxon>Eukaryota</taxon>
        <taxon>Metazoa</taxon>
        <taxon>Ecdysozoa</taxon>
        <taxon>Arthropoda</taxon>
        <taxon>Hexapoda</taxon>
        <taxon>Collembola</taxon>
        <taxon>Entomobryomorpha</taxon>
        <taxon>Isotomoidea</taxon>
        <taxon>Isotomidae</taxon>
        <taxon>Proisotominae</taxon>
        <taxon>Folsomia</taxon>
    </lineage>
</organism>
<feature type="domain" description="LIM zinc-binding" evidence="13">
    <location>
        <begin position="145"/>
        <end position="205"/>
    </location>
</feature>
<evidence type="ECO:0000259" key="13">
    <source>
        <dbReference type="PROSITE" id="PS50023"/>
    </source>
</evidence>
<dbReference type="PANTHER" id="PTHR24207">
    <property type="entry name" value="ZYX102 PROTEIN"/>
    <property type="match status" value="1"/>
</dbReference>
<feature type="compositionally biased region" description="Pro residues" evidence="12">
    <location>
        <begin position="12"/>
        <end position="27"/>
    </location>
</feature>
<keyword evidence="8" id="KW-0130">Cell adhesion</keyword>
<dbReference type="OrthoDB" id="25414at2759"/>
<accession>A0A226DLQ5</accession>
<protein>
    <submittedName>
        <fullName evidence="14">Lipoma-preferred partner</fullName>
    </submittedName>
</protein>
<keyword evidence="7 11" id="KW-0862">Zinc</keyword>
<evidence type="ECO:0000256" key="6">
    <source>
        <dbReference type="ARBA" id="ARBA00022737"/>
    </source>
</evidence>
<evidence type="ECO:0000256" key="5">
    <source>
        <dbReference type="ARBA" id="ARBA00022723"/>
    </source>
</evidence>
<keyword evidence="4" id="KW-0963">Cytoplasm</keyword>
<dbReference type="PROSITE" id="PS50023">
    <property type="entry name" value="LIM_DOMAIN_2"/>
    <property type="match status" value="3"/>
</dbReference>
<evidence type="ECO:0000256" key="4">
    <source>
        <dbReference type="ARBA" id="ARBA00022490"/>
    </source>
</evidence>
<name>A0A226DLQ5_FOLCA</name>
<evidence type="ECO:0000313" key="15">
    <source>
        <dbReference type="Proteomes" id="UP000198287"/>
    </source>
</evidence>
<comment type="subcellular location">
    <subcellularLocation>
        <location evidence="1">Cell junction</location>
    </subcellularLocation>
    <subcellularLocation>
        <location evidence="2">Cytoplasm</location>
    </subcellularLocation>
</comment>
<comment type="caution">
    <text evidence="14">The sequence shown here is derived from an EMBL/GenBank/DDBJ whole genome shotgun (WGS) entry which is preliminary data.</text>
</comment>
<evidence type="ECO:0000256" key="12">
    <source>
        <dbReference type="SAM" id="MobiDB-lite"/>
    </source>
</evidence>
<feature type="region of interest" description="Disordered" evidence="12">
    <location>
        <begin position="1"/>
        <end position="37"/>
    </location>
</feature>
<dbReference type="Gene3D" id="2.10.110.10">
    <property type="entry name" value="Cysteine Rich Protein"/>
    <property type="match status" value="3"/>
</dbReference>
<dbReference type="AlphaFoldDB" id="A0A226DLQ5"/>
<keyword evidence="15" id="KW-1185">Reference proteome</keyword>
<evidence type="ECO:0000256" key="9">
    <source>
        <dbReference type="ARBA" id="ARBA00022949"/>
    </source>
</evidence>
<feature type="compositionally biased region" description="Basic and acidic residues" evidence="12">
    <location>
        <begin position="1"/>
        <end position="11"/>
    </location>
</feature>
<evidence type="ECO:0000256" key="7">
    <source>
        <dbReference type="ARBA" id="ARBA00022833"/>
    </source>
</evidence>